<dbReference type="Proteomes" id="UP000887300">
    <property type="component" value="Unassembled WGS sequence"/>
</dbReference>
<gene>
    <name evidence="1" type="ORF">HF568_06805</name>
</gene>
<comment type="caution">
    <text evidence="1">The sequence shown here is derived from an EMBL/GenBank/DDBJ whole genome shotgun (WGS) entry which is preliminary data.</text>
</comment>
<proteinExistence type="predicted"/>
<protein>
    <submittedName>
        <fullName evidence="1">PRTRC system protein B</fullName>
    </submittedName>
</protein>
<evidence type="ECO:0000313" key="1">
    <source>
        <dbReference type="EMBL" id="MBU2722923.1"/>
    </source>
</evidence>
<name>A0A8X8G9M7_ACIFI</name>
<dbReference type="Pfam" id="PF14460">
    <property type="entry name" value="Prok-E2_D"/>
    <property type="match status" value="1"/>
</dbReference>
<dbReference type="AlphaFoldDB" id="A0A8X8G9M7"/>
<dbReference type="NCBIfam" id="TIGR03737">
    <property type="entry name" value="PRTRC_B"/>
    <property type="match status" value="1"/>
</dbReference>
<accession>A0A8X8G9M7</accession>
<organism evidence="1 2">
    <name type="scientific">Acidithiobacillus ferridurans</name>
    <dbReference type="NCBI Taxonomy" id="1232575"/>
    <lineage>
        <taxon>Bacteria</taxon>
        <taxon>Pseudomonadati</taxon>
        <taxon>Pseudomonadota</taxon>
        <taxon>Acidithiobacillia</taxon>
        <taxon>Acidithiobacillales</taxon>
        <taxon>Acidithiobacillaceae</taxon>
        <taxon>Acidithiobacillus</taxon>
    </lineage>
</organism>
<dbReference type="InterPro" id="IPR022280">
    <property type="entry name" value="PRTRC_protein-B"/>
</dbReference>
<reference evidence="1" key="1">
    <citation type="journal article" date="2021" name="ISME J.">
        <title>Genomic evolution of the class Acidithiobacillia: deep-branching Proteobacteria living in extreme acidic conditions.</title>
        <authorList>
            <person name="Moya-Beltran A."/>
            <person name="Beard S."/>
            <person name="Rojas-Villalobos C."/>
            <person name="Issotta F."/>
            <person name="Gallardo Y."/>
            <person name="Ulloa R."/>
            <person name="Giaveno A."/>
            <person name="Degli Esposti M."/>
            <person name="Johnson D.B."/>
            <person name="Quatrini R."/>
        </authorList>
    </citation>
    <scope>NUCLEOTIDE SEQUENCE</scope>
    <source>
        <strain evidence="1">DSM 583</strain>
    </source>
</reference>
<dbReference type="RefSeq" id="WP_215886122.1">
    <property type="nucleotide sequence ID" value="NZ_CP134225.1"/>
</dbReference>
<dbReference type="EMBL" id="JABBHS010000198">
    <property type="protein sequence ID" value="MBU2722923.1"/>
    <property type="molecule type" value="Genomic_DNA"/>
</dbReference>
<evidence type="ECO:0000313" key="2">
    <source>
        <dbReference type="Proteomes" id="UP000887300"/>
    </source>
</evidence>
<sequence>MKSYIDSQPADIGLQKAILLYGNNSEIHYASVHPVEIMDSTPRIRAGQPVSKEGLALLYEELMGGASLKFIDDRRVLAYDGRTLLFWLQPKKRKVFFDCDEPMGKVGGVTPHTGLVFSVNDHSTPAVFSVKGRARPTPESVLYHAPYMNVWDDGDICMGSVQAPKTSTTCIDAWEAAFFRSVFTHPNEHRAVNYPGGMYSLWADLLSGATEVFPEDSLLPHMVLGQEMTLSDLLTTH</sequence>
<dbReference type="InterPro" id="IPR032787">
    <property type="entry name" value="Prok-E2_D"/>
</dbReference>